<keyword evidence="9" id="KW-1185">Reference proteome</keyword>
<comment type="subcellular location">
    <subcellularLocation>
        <location evidence="1">Cell membrane</location>
        <topology evidence="1">Multi-pass membrane protein</topology>
    </subcellularLocation>
</comment>
<name>A0A7W8EHL0_9ACTN</name>
<accession>A0A7W8EHL0</accession>
<feature type="transmembrane region" description="Helical" evidence="6">
    <location>
        <begin position="86"/>
        <end position="104"/>
    </location>
</feature>
<evidence type="ECO:0000256" key="4">
    <source>
        <dbReference type="ARBA" id="ARBA00022989"/>
    </source>
</evidence>
<proteinExistence type="predicted"/>
<reference evidence="8 9" key="1">
    <citation type="submission" date="2020-08" db="EMBL/GenBank/DDBJ databases">
        <title>Genomic Encyclopedia of Type Strains, Phase IV (KMG-IV): sequencing the most valuable type-strain genomes for metagenomic binning, comparative biology and taxonomic classification.</title>
        <authorList>
            <person name="Goeker M."/>
        </authorList>
    </citation>
    <scope>NUCLEOTIDE SEQUENCE [LARGE SCALE GENOMIC DNA]</scope>
    <source>
        <strain evidence="8 9">DSM 45385</strain>
    </source>
</reference>
<dbReference type="EMBL" id="JACHIN010000006">
    <property type="protein sequence ID" value="MBB5079541.1"/>
    <property type="molecule type" value="Genomic_DNA"/>
</dbReference>
<keyword evidence="2" id="KW-1003">Cell membrane</keyword>
<feature type="transmembrane region" description="Helical" evidence="6">
    <location>
        <begin position="6"/>
        <end position="25"/>
    </location>
</feature>
<evidence type="ECO:0000313" key="9">
    <source>
        <dbReference type="Proteomes" id="UP000568380"/>
    </source>
</evidence>
<feature type="transmembrane region" description="Helical" evidence="6">
    <location>
        <begin position="46"/>
        <end position="74"/>
    </location>
</feature>
<dbReference type="Pfam" id="PF02687">
    <property type="entry name" value="FtsX"/>
    <property type="match status" value="1"/>
</dbReference>
<gene>
    <name evidence="8" type="ORF">HNR40_005027</name>
</gene>
<sequence length="123" mass="12182">MIAVSALLITMAVVNIVAFTWTIAMEARPSLAVARTLGATPGQVSAGLSIAQLLPCLPGAAVGVPLGIGVFSALSPGNAVVAPLPWMLVAALATLLVTAALTALPAHLAARRPVVPVLSADTA</sequence>
<evidence type="ECO:0000313" key="8">
    <source>
        <dbReference type="EMBL" id="MBB5079541.1"/>
    </source>
</evidence>
<dbReference type="GO" id="GO:0005886">
    <property type="term" value="C:plasma membrane"/>
    <property type="evidence" value="ECO:0007669"/>
    <property type="project" value="UniProtKB-SubCell"/>
</dbReference>
<evidence type="ECO:0000256" key="6">
    <source>
        <dbReference type="SAM" id="Phobius"/>
    </source>
</evidence>
<dbReference type="InterPro" id="IPR003838">
    <property type="entry name" value="ABC3_permease_C"/>
</dbReference>
<dbReference type="Proteomes" id="UP000568380">
    <property type="component" value="Unassembled WGS sequence"/>
</dbReference>
<keyword evidence="5 6" id="KW-0472">Membrane</keyword>
<evidence type="ECO:0000256" key="3">
    <source>
        <dbReference type="ARBA" id="ARBA00022692"/>
    </source>
</evidence>
<evidence type="ECO:0000256" key="5">
    <source>
        <dbReference type="ARBA" id="ARBA00023136"/>
    </source>
</evidence>
<keyword evidence="3 6" id="KW-0812">Transmembrane</keyword>
<evidence type="ECO:0000256" key="2">
    <source>
        <dbReference type="ARBA" id="ARBA00022475"/>
    </source>
</evidence>
<evidence type="ECO:0000259" key="7">
    <source>
        <dbReference type="Pfam" id="PF02687"/>
    </source>
</evidence>
<feature type="domain" description="ABC3 transporter permease C-terminal" evidence="7">
    <location>
        <begin position="3"/>
        <end position="111"/>
    </location>
</feature>
<keyword evidence="4 6" id="KW-1133">Transmembrane helix</keyword>
<dbReference type="AlphaFoldDB" id="A0A7W8EHL0"/>
<comment type="caution">
    <text evidence="8">The sequence shown here is derived from an EMBL/GenBank/DDBJ whole genome shotgun (WGS) entry which is preliminary data.</text>
</comment>
<organism evidence="8 9">
    <name type="scientific">Nonomuraea endophytica</name>
    <dbReference type="NCBI Taxonomy" id="714136"/>
    <lineage>
        <taxon>Bacteria</taxon>
        <taxon>Bacillati</taxon>
        <taxon>Actinomycetota</taxon>
        <taxon>Actinomycetes</taxon>
        <taxon>Streptosporangiales</taxon>
        <taxon>Streptosporangiaceae</taxon>
        <taxon>Nonomuraea</taxon>
    </lineage>
</organism>
<protein>
    <submittedName>
        <fullName evidence="8">ABC-type lipoprotein release transport system permease subunit</fullName>
    </submittedName>
</protein>
<evidence type="ECO:0000256" key="1">
    <source>
        <dbReference type="ARBA" id="ARBA00004651"/>
    </source>
</evidence>
<dbReference type="RefSeq" id="WP_184965210.1">
    <property type="nucleotide sequence ID" value="NZ_JACHIN010000006.1"/>
</dbReference>
<keyword evidence="8" id="KW-0449">Lipoprotein</keyword>